<dbReference type="PROSITE" id="PS00893">
    <property type="entry name" value="NUDIX_BOX"/>
    <property type="match status" value="1"/>
</dbReference>
<evidence type="ECO:0000256" key="1">
    <source>
        <dbReference type="ARBA" id="ARBA00001946"/>
    </source>
</evidence>
<evidence type="ECO:0000256" key="16">
    <source>
        <dbReference type="ARBA" id="ARBA00042798"/>
    </source>
</evidence>
<evidence type="ECO:0000256" key="14">
    <source>
        <dbReference type="ARBA" id="ARBA00041592"/>
    </source>
</evidence>
<accession>A0A0D2JGJ3</accession>
<keyword evidence="9" id="KW-0234">DNA repair</keyword>
<dbReference type="InterPro" id="IPR020084">
    <property type="entry name" value="NUDIX_hydrolase_CS"/>
</dbReference>
<evidence type="ECO:0000313" key="19">
    <source>
        <dbReference type="EMBL" id="KIX14861.1"/>
    </source>
</evidence>
<keyword evidence="3" id="KW-0515">Mutator protein</keyword>
<evidence type="ECO:0000256" key="5">
    <source>
        <dbReference type="ARBA" id="ARBA00022723"/>
    </source>
</evidence>
<evidence type="ECO:0000256" key="6">
    <source>
        <dbReference type="ARBA" id="ARBA00022763"/>
    </source>
</evidence>
<dbReference type="PANTHER" id="PTHR47707">
    <property type="entry name" value="8-OXO-DGTP DIPHOSPHATASE"/>
    <property type="match status" value="1"/>
</dbReference>
<dbReference type="OrthoDB" id="9810648at2"/>
<reference evidence="19 20" key="1">
    <citation type="submission" date="2013-11" db="EMBL/GenBank/DDBJ databases">
        <title>Metagenomic analysis of a methanogenic consortium involved in long chain n-alkane degradation.</title>
        <authorList>
            <person name="Davidova I.A."/>
            <person name="Callaghan A.V."/>
            <person name="Wawrik B."/>
            <person name="Pruitt S."/>
            <person name="Marks C."/>
            <person name="Duncan K.E."/>
            <person name="Suflita J.M."/>
        </authorList>
    </citation>
    <scope>NUCLEOTIDE SEQUENCE [LARGE SCALE GENOMIC DNA]</scope>
    <source>
        <strain evidence="19 20">SPR</strain>
    </source>
</reference>
<dbReference type="GO" id="GO:0044715">
    <property type="term" value="F:8-oxo-dGDP phosphatase activity"/>
    <property type="evidence" value="ECO:0007669"/>
    <property type="project" value="TreeGrafter"/>
</dbReference>
<dbReference type="GO" id="GO:0006281">
    <property type="term" value="P:DNA repair"/>
    <property type="evidence" value="ECO:0007669"/>
    <property type="project" value="UniProtKB-KW"/>
</dbReference>
<evidence type="ECO:0000256" key="15">
    <source>
        <dbReference type="ARBA" id="ARBA00041979"/>
    </source>
</evidence>
<evidence type="ECO:0000256" key="2">
    <source>
        <dbReference type="ARBA" id="ARBA00005582"/>
    </source>
</evidence>
<dbReference type="InterPro" id="IPR015797">
    <property type="entry name" value="NUDIX_hydrolase-like_dom_sf"/>
</dbReference>
<name>A0A0D2JGJ3_9BACT</name>
<dbReference type="InterPro" id="IPR000086">
    <property type="entry name" value="NUDIX_hydrolase_dom"/>
</dbReference>
<dbReference type="Proteomes" id="UP000032233">
    <property type="component" value="Unassembled WGS sequence"/>
</dbReference>
<dbReference type="InParanoid" id="A0A0D2JGJ3"/>
<dbReference type="SUPFAM" id="SSF55811">
    <property type="entry name" value="Nudix"/>
    <property type="match status" value="1"/>
</dbReference>
<protein>
    <recommendedName>
        <fullName evidence="13">8-oxo-dGTP diphosphatase</fullName>
        <ecNumber evidence="12">3.6.1.55</ecNumber>
    </recommendedName>
    <alternativeName>
        <fullName evidence="16">7,8-dihydro-8-oxoguanine-triphosphatase</fullName>
    </alternativeName>
    <alternativeName>
        <fullName evidence="15">Mutator protein MutT</fullName>
    </alternativeName>
    <alternativeName>
        <fullName evidence="14">dGTP pyrophosphohydrolase</fullName>
    </alternativeName>
</protein>
<keyword evidence="4" id="KW-0235">DNA replication</keyword>
<dbReference type="Pfam" id="PF00293">
    <property type="entry name" value="NUDIX"/>
    <property type="match status" value="1"/>
</dbReference>
<dbReference type="InterPro" id="IPR047127">
    <property type="entry name" value="MutT-like"/>
</dbReference>
<evidence type="ECO:0000256" key="7">
    <source>
        <dbReference type="ARBA" id="ARBA00022801"/>
    </source>
</evidence>
<evidence type="ECO:0000256" key="9">
    <source>
        <dbReference type="ARBA" id="ARBA00023204"/>
    </source>
</evidence>
<proteinExistence type="inferred from homology"/>
<comment type="catalytic activity">
    <reaction evidence="10">
        <text>8-oxo-dGTP + H2O = 8-oxo-dGMP + diphosphate + H(+)</text>
        <dbReference type="Rhea" id="RHEA:31575"/>
        <dbReference type="ChEBI" id="CHEBI:15377"/>
        <dbReference type="ChEBI" id="CHEBI:15378"/>
        <dbReference type="ChEBI" id="CHEBI:33019"/>
        <dbReference type="ChEBI" id="CHEBI:63224"/>
        <dbReference type="ChEBI" id="CHEBI:77896"/>
        <dbReference type="EC" id="3.6.1.55"/>
    </reaction>
</comment>
<dbReference type="EMBL" id="AZAC01000008">
    <property type="protein sequence ID" value="KIX14861.1"/>
    <property type="molecule type" value="Genomic_DNA"/>
</dbReference>
<evidence type="ECO:0000256" key="12">
    <source>
        <dbReference type="ARBA" id="ARBA00038905"/>
    </source>
</evidence>
<dbReference type="GO" id="GO:0046872">
    <property type="term" value="F:metal ion binding"/>
    <property type="evidence" value="ECO:0007669"/>
    <property type="project" value="UniProtKB-KW"/>
</dbReference>
<evidence type="ECO:0000313" key="20">
    <source>
        <dbReference type="Proteomes" id="UP000032233"/>
    </source>
</evidence>
<keyword evidence="5" id="KW-0479">Metal-binding</keyword>
<dbReference type="GO" id="GO:0008413">
    <property type="term" value="F:8-oxo-7,8-dihydroguanosine triphosphate pyrophosphatase activity"/>
    <property type="evidence" value="ECO:0007669"/>
    <property type="project" value="TreeGrafter"/>
</dbReference>
<dbReference type="PROSITE" id="PS51462">
    <property type="entry name" value="NUDIX"/>
    <property type="match status" value="1"/>
</dbReference>
<dbReference type="CDD" id="cd03425">
    <property type="entry name" value="NUDIX_MutT_NudA_like"/>
    <property type="match status" value="1"/>
</dbReference>
<comment type="similarity">
    <text evidence="2 17">Belongs to the Nudix hydrolase family.</text>
</comment>
<comment type="catalytic activity">
    <reaction evidence="11">
        <text>8-oxo-GTP + H2O = 8-oxo-GMP + diphosphate + H(+)</text>
        <dbReference type="Rhea" id="RHEA:67616"/>
        <dbReference type="ChEBI" id="CHEBI:15377"/>
        <dbReference type="ChEBI" id="CHEBI:15378"/>
        <dbReference type="ChEBI" id="CHEBI:33019"/>
        <dbReference type="ChEBI" id="CHEBI:143553"/>
        <dbReference type="ChEBI" id="CHEBI:145694"/>
    </reaction>
</comment>
<evidence type="ECO:0000256" key="17">
    <source>
        <dbReference type="RuleBase" id="RU003476"/>
    </source>
</evidence>
<dbReference type="GO" id="GO:0035539">
    <property type="term" value="F:8-oxo-7,8-dihydrodeoxyguanosine triphosphate pyrophosphatase activity"/>
    <property type="evidence" value="ECO:0007669"/>
    <property type="project" value="UniProtKB-EC"/>
</dbReference>
<keyword evidence="6" id="KW-0227">DNA damage</keyword>
<dbReference type="PRINTS" id="PR00502">
    <property type="entry name" value="NUDIXFAMILY"/>
</dbReference>
<keyword evidence="7 17" id="KW-0378">Hydrolase</keyword>
<keyword evidence="8" id="KW-0460">Magnesium</keyword>
<feature type="domain" description="Nudix hydrolase" evidence="18">
    <location>
        <begin position="2"/>
        <end position="130"/>
    </location>
</feature>
<dbReference type="GO" id="GO:0006260">
    <property type="term" value="P:DNA replication"/>
    <property type="evidence" value="ECO:0007669"/>
    <property type="project" value="UniProtKB-KW"/>
</dbReference>
<dbReference type="RefSeq" id="WP_052514924.1">
    <property type="nucleotide sequence ID" value="NZ_AZAC01000008.1"/>
</dbReference>
<gene>
    <name evidence="19" type="ORF">X474_06865</name>
</gene>
<evidence type="ECO:0000256" key="11">
    <source>
        <dbReference type="ARBA" id="ARBA00036904"/>
    </source>
</evidence>
<keyword evidence="20" id="KW-1185">Reference proteome</keyword>
<dbReference type="EC" id="3.6.1.55" evidence="12"/>
<dbReference type="STRING" id="1429043.X474_06865"/>
<dbReference type="AlphaFoldDB" id="A0A0D2JGJ3"/>
<dbReference type="Gene3D" id="3.90.79.10">
    <property type="entry name" value="Nucleoside Triphosphate Pyrophosphohydrolase"/>
    <property type="match status" value="1"/>
</dbReference>
<evidence type="ECO:0000256" key="3">
    <source>
        <dbReference type="ARBA" id="ARBA00022457"/>
    </source>
</evidence>
<dbReference type="FunCoup" id="A0A0D2JGJ3">
    <property type="interactions" value="137"/>
</dbReference>
<evidence type="ECO:0000256" key="10">
    <source>
        <dbReference type="ARBA" id="ARBA00035861"/>
    </source>
</evidence>
<comment type="caution">
    <text evidence="19">The sequence shown here is derived from an EMBL/GenBank/DDBJ whole genome shotgun (WGS) entry which is preliminary data.</text>
</comment>
<evidence type="ECO:0000256" key="13">
    <source>
        <dbReference type="ARBA" id="ARBA00040794"/>
    </source>
</evidence>
<organism evidence="19 20">
    <name type="scientific">Dethiosulfatarculus sandiegensis</name>
    <dbReference type="NCBI Taxonomy" id="1429043"/>
    <lineage>
        <taxon>Bacteria</taxon>
        <taxon>Pseudomonadati</taxon>
        <taxon>Thermodesulfobacteriota</taxon>
        <taxon>Desulfarculia</taxon>
        <taxon>Desulfarculales</taxon>
        <taxon>Desulfarculaceae</taxon>
        <taxon>Dethiosulfatarculus</taxon>
    </lineage>
</organism>
<comment type="cofactor">
    <cofactor evidence="1">
        <name>Mg(2+)</name>
        <dbReference type="ChEBI" id="CHEBI:18420"/>
    </cofactor>
</comment>
<sequence>MPDKTDSHIELEVTCAWITQKGRILLAQRPENRLWEMPGGKLEPDEELSDCLLRELNEELGLKARIKAYLGRISHAQKNRTINLHCFHCLPGHIPPRAREHLQIAWFGPDEIKALNLCPADRKMLKALAPLPLR</sequence>
<evidence type="ECO:0000256" key="8">
    <source>
        <dbReference type="ARBA" id="ARBA00022842"/>
    </source>
</evidence>
<dbReference type="PANTHER" id="PTHR47707:SF1">
    <property type="entry name" value="NUDIX HYDROLASE FAMILY PROTEIN"/>
    <property type="match status" value="1"/>
</dbReference>
<dbReference type="GO" id="GO:0044716">
    <property type="term" value="F:8-oxo-GDP phosphatase activity"/>
    <property type="evidence" value="ECO:0007669"/>
    <property type="project" value="TreeGrafter"/>
</dbReference>
<dbReference type="InterPro" id="IPR020476">
    <property type="entry name" value="Nudix_hydrolase"/>
</dbReference>
<evidence type="ECO:0000256" key="4">
    <source>
        <dbReference type="ARBA" id="ARBA00022705"/>
    </source>
</evidence>
<evidence type="ECO:0000259" key="18">
    <source>
        <dbReference type="PROSITE" id="PS51462"/>
    </source>
</evidence>